<dbReference type="EMBL" id="CP063362">
    <property type="protein sequence ID" value="QRG05159.1"/>
    <property type="molecule type" value="Genomic_DNA"/>
</dbReference>
<dbReference type="AlphaFoldDB" id="A0A974PKF8"/>
<organism evidence="1 2">
    <name type="scientific">Xanthobacter dioxanivorans</name>
    <dbReference type="NCBI Taxonomy" id="2528964"/>
    <lineage>
        <taxon>Bacteria</taxon>
        <taxon>Pseudomonadati</taxon>
        <taxon>Pseudomonadota</taxon>
        <taxon>Alphaproteobacteria</taxon>
        <taxon>Hyphomicrobiales</taxon>
        <taxon>Xanthobacteraceae</taxon>
        <taxon>Xanthobacter</taxon>
    </lineage>
</organism>
<name>A0A974PKF8_9HYPH</name>
<proteinExistence type="predicted"/>
<dbReference type="Proteomes" id="UP000596427">
    <property type="component" value="Chromosome"/>
</dbReference>
<evidence type="ECO:0000313" key="2">
    <source>
        <dbReference type="Proteomes" id="UP000596427"/>
    </source>
</evidence>
<dbReference type="KEGG" id="xdi:EZH22_18795"/>
<sequence>MFLLCSYPFAISGASGMCGHAADARGLLRRIFDSRPPLVPDMFSTALHTDDYIWAMMMSEFDPPGVEAKLDDTPGWDMIARPRLQSSPPRLPPSPVRSALLKAAFLLP</sequence>
<accession>A0A974PKF8</accession>
<protein>
    <submittedName>
        <fullName evidence="1">Uncharacterized protein</fullName>
    </submittedName>
</protein>
<gene>
    <name evidence="1" type="ORF">EZH22_18795</name>
</gene>
<reference evidence="1 2" key="1">
    <citation type="submission" date="2020-10" db="EMBL/GenBank/DDBJ databases">
        <title>Degradation of 1,4-Dioxane by Xanthobacter sp. YN2, via a Novel Group-2 Soluble Di-Iron Monooxygenase.</title>
        <authorList>
            <person name="Ma F."/>
            <person name="Wang Y."/>
            <person name="Yang J."/>
            <person name="Guo H."/>
            <person name="Su D."/>
            <person name="Yu L."/>
        </authorList>
    </citation>
    <scope>NUCLEOTIDE SEQUENCE [LARGE SCALE GENOMIC DNA]</scope>
    <source>
        <strain evidence="1 2">YN2</strain>
    </source>
</reference>
<dbReference type="RefSeq" id="WP_203192025.1">
    <property type="nucleotide sequence ID" value="NZ_CP063362.1"/>
</dbReference>
<evidence type="ECO:0000313" key="1">
    <source>
        <dbReference type="EMBL" id="QRG05159.1"/>
    </source>
</evidence>
<keyword evidence="2" id="KW-1185">Reference proteome</keyword>